<dbReference type="Proteomes" id="UP000009226">
    <property type="component" value="Chromosome"/>
</dbReference>
<dbReference type="PANTHER" id="PTHR43413">
    <property type="entry name" value="TRANSCRIPTIONAL REGULATOR, ASNC FAMILY"/>
    <property type="match status" value="1"/>
</dbReference>
<protein>
    <recommendedName>
        <fullName evidence="4">siroheme decarboxylase</fullName>
        <ecNumber evidence="4">4.1.1.111</ecNumber>
    </recommendedName>
</protein>
<dbReference type="InterPro" id="IPR053953">
    <property type="entry name" value="NirdL-like_HTH"/>
</dbReference>
<dbReference type="Pfam" id="PF22451">
    <property type="entry name" value="NirdL-like_HTH"/>
    <property type="match status" value="1"/>
</dbReference>
<dbReference type="SMART" id="SM00344">
    <property type="entry name" value="HTH_ASNC"/>
    <property type="match status" value="1"/>
</dbReference>
<dbReference type="SUPFAM" id="SSF46785">
    <property type="entry name" value="Winged helix' DNA-binding domain"/>
    <property type="match status" value="1"/>
</dbReference>
<dbReference type="GO" id="GO:0016829">
    <property type="term" value="F:lyase activity"/>
    <property type="evidence" value="ECO:0007669"/>
    <property type="project" value="UniProtKB-KW"/>
</dbReference>
<dbReference type="Gene3D" id="3.30.70.3460">
    <property type="match status" value="1"/>
</dbReference>
<evidence type="ECO:0000259" key="7">
    <source>
        <dbReference type="Pfam" id="PF22451"/>
    </source>
</evidence>
<dbReference type="InterPro" id="IPR036390">
    <property type="entry name" value="WH_DNA-bd_sf"/>
</dbReference>
<dbReference type="InterPro" id="IPR040523">
    <property type="entry name" value="AsnC_trans_reg2"/>
</dbReference>
<keyword evidence="9" id="KW-1185">Reference proteome</keyword>
<comment type="catalytic activity">
    <reaction evidence="5">
        <text>siroheme + 2 H(+) = 12,18-didecarboxysiroheme + 2 CO2</text>
        <dbReference type="Rhea" id="RHEA:19093"/>
        <dbReference type="ChEBI" id="CHEBI:15378"/>
        <dbReference type="ChEBI" id="CHEBI:16526"/>
        <dbReference type="ChEBI" id="CHEBI:60052"/>
        <dbReference type="ChEBI" id="CHEBI:140497"/>
        <dbReference type="EC" id="4.1.1.111"/>
    </reaction>
</comment>
<comment type="pathway">
    <text evidence="2">Porphyrin-containing compound metabolism.</text>
</comment>
<sequence>MELSDLDKQIVKELQSGLPLVKRPFAVLARRLGISEEELFQRVQALQQAGIMRRIGAALRHHKVGFTANAMIVWQVPEEKIEEVGQMFSQLPEVTHCYQREELPHWPFNFYTMVHGRNREACEQIAARLSQLAGISNYRLLYSVAELKKSSMKYFMD</sequence>
<evidence type="ECO:0000256" key="4">
    <source>
        <dbReference type="ARBA" id="ARBA00023471"/>
    </source>
</evidence>
<feature type="domain" description="Siroheme decarboxylase AsnC-like ligand binding" evidence="6">
    <location>
        <begin position="63"/>
        <end position="148"/>
    </location>
</feature>
<dbReference type="InterPro" id="IPR019888">
    <property type="entry name" value="Tscrpt_reg_AsnC-like"/>
</dbReference>
<evidence type="ECO:0000256" key="3">
    <source>
        <dbReference type="ARBA" id="ARBA00023457"/>
    </source>
</evidence>
<evidence type="ECO:0000256" key="5">
    <source>
        <dbReference type="ARBA" id="ARBA00048470"/>
    </source>
</evidence>
<feature type="domain" description="Siroheme decarboxylase NirL-like HTH" evidence="7">
    <location>
        <begin position="7"/>
        <end position="53"/>
    </location>
</feature>
<reference evidence="8 9" key="1">
    <citation type="submission" date="2011-05" db="EMBL/GenBank/DDBJ databases">
        <title>Complete sequence of Desulfotomaculum carboxydivorans CO-1-SRB.</title>
        <authorList>
            <consortium name="US DOE Joint Genome Institute"/>
            <person name="Lucas S."/>
            <person name="Han J."/>
            <person name="Lapidus A."/>
            <person name="Cheng J.-F."/>
            <person name="Goodwin L."/>
            <person name="Pitluck S."/>
            <person name="Peters L."/>
            <person name="Mikhailova N."/>
            <person name="Lu M."/>
            <person name="Han C."/>
            <person name="Tapia R."/>
            <person name="Land M."/>
            <person name="Hauser L."/>
            <person name="Kyrpides N."/>
            <person name="Ivanova N."/>
            <person name="Pagani I."/>
            <person name="Stams A."/>
            <person name="Plugge C."/>
            <person name="Muyzer G."/>
            <person name="Kuever J."/>
            <person name="Parshina S."/>
            <person name="Ivanova A."/>
            <person name="Nazina T."/>
            <person name="Woyke T."/>
        </authorList>
    </citation>
    <scope>NUCLEOTIDE SEQUENCE [LARGE SCALE GENOMIC DNA]</scope>
    <source>
        <strain evidence="9">DSM 14880 / VKM B-2319 / CO-1-SRB</strain>
    </source>
</reference>
<evidence type="ECO:0000313" key="9">
    <source>
        <dbReference type="Proteomes" id="UP000009226"/>
    </source>
</evidence>
<evidence type="ECO:0000256" key="1">
    <source>
        <dbReference type="ARBA" id="ARBA00023239"/>
    </source>
</evidence>
<organism evidence="8 9">
    <name type="scientific">Desulfotomaculum nigrificans (strain DSM 14880 / VKM B-2319 / CO-1-SRB)</name>
    <name type="common">Desulfotomaculum carboxydivorans</name>
    <dbReference type="NCBI Taxonomy" id="868595"/>
    <lineage>
        <taxon>Bacteria</taxon>
        <taxon>Bacillati</taxon>
        <taxon>Bacillota</taxon>
        <taxon>Clostridia</taxon>
        <taxon>Eubacteriales</taxon>
        <taxon>Desulfotomaculaceae</taxon>
        <taxon>Desulfotomaculum</taxon>
    </lineage>
</organism>
<evidence type="ECO:0000256" key="2">
    <source>
        <dbReference type="ARBA" id="ARBA00023444"/>
    </source>
</evidence>
<dbReference type="InterPro" id="IPR050684">
    <property type="entry name" value="HTH-Siroheme_Decarb"/>
</dbReference>
<dbReference type="HOGENOM" id="CLU_112007_0_1_9"/>
<dbReference type="AlphaFoldDB" id="F6B6L9"/>
<dbReference type="STRING" id="868595.Desca_1538"/>
<dbReference type="eggNOG" id="COG1522">
    <property type="taxonomic scope" value="Bacteria"/>
</dbReference>
<dbReference type="RefSeq" id="WP_013810237.1">
    <property type="nucleotide sequence ID" value="NC_015565.1"/>
</dbReference>
<dbReference type="Pfam" id="PF17805">
    <property type="entry name" value="AsnC_trans_reg2"/>
    <property type="match status" value="1"/>
</dbReference>
<comment type="similarity">
    <text evidence="3">Belongs to the Ahb/Nir family.</text>
</comment>
<accession>F6B6L9</accession>
<keyword evidence="1" id="KW-0456">Lyase</keyword>
<dbReference type="PANTHER" id="PTHR43413:SF1">
    <property type="entry name" value="SIROHEME DECARBOXYLASE NIRL SUBUNIT"/>
    <property type="match status" value="1"/>
</dbReference>
<dbReference type="KEGG" id="dca:Desca_1538"/>
<name>F6B6L9_DESCC</name>
<proteinExistence type="inferred from homology"/>
<dbReference type="EC" id="4.1.1.111" evidence="4"/>
<gene>
    <name evidence="8" type="ordered locus">Desca_1538</name>
</gene>
<dbReference type="EMBL" id="CP002736">
    <property type="protein sequence ID" value="AEF94393.1"/>
    <property type="molecule type" value="Genomic_DNA"/>
</dbReference>
<evidence type="ECO:0000313" key="8">
    <source>
        <dbReference type="EMBL" id="AEF94393.1"/>
    </source>
</evidence>
<evidence type="ECO:0000259" key="6">
    <source>
        <dbReference type="Pfam" id="PF17805"/>
    </source>
</evidence>